<keyword evidence="2" id="KW-1185">Reference proteome</keyword>
<dbReference type="Proteomes" id="UP000018559">
    <property type="component" value="Unassembled WGS sequence"/>
</dbReference>
<gene>
    <name evidence="1" type="ORF">LEQ_0337c</name>
</gene>
<proteinExistence type="predicted"/>
<accession>V7I074</accession>
<protein>
    <submittedName>
        <fullName evidence="1">Uncharacterized protein</fullName>
    </submittedName>
</protein>
<name>V7I074_9LACO</name>
<dbReference type="EMBL" id="AWWH01000040">
    <property type="protein sequence ID" value="ETA74940.1"/>
    <property type="molecule type" value="Genomic_DNA"/>
</dbReference>
<organism evidence="1 2">
    <name type="scientific">Ligilactobacillus equi DPC 6820</name>
    <dbReference type="NCBI Taxonomy" id="1392007"/>
    <lineage>
        <taxon>Bacteria</taxon>
        <taxon>Bacillati</taxon>
        <taxon>Bacillota</taxon>
        <taxon>Bacilli</taxon>
        <taxon>Lactobacillales</taxon>
        <taxon>Lactobacillaceae</taxon>
        <taxon>Ligilactobacillus</taxon>
    </lineage>
</organism>
<evidence type="ECO:0000313" key="1">
    <source>
        <dbReference type="EMBL" id="ETA74940.1"/>
    </source>
</evidence>
<dbReference type="AlphaFoldDB" id="V7I074"/>
<dbReference type="PATRIC" id="fig|1392007.3.peg.385"/>
<reference evidence="1 2" key="1">
    <citation type="journal article" date="2014" name="Genome Announc.">
        <title>The Genome of the Predominant Equine Lactobacillus Species, Lactobacillus equi, Is Reflective of Its Lifestyle Adaptations to an Herbivorous Host.</title>
        <authorList>
            <person name="O'Donnell M.M."/>
            <person name="Harris H.M."/>
            <person name="O'Toole P.W."/>
            <person name="Ross R.P."/>
        </authorList>
    </citation>
    <scope>NUCLEOTIDE SEQUENCE [LARGE SCALE GENOMIC DNA]</scope>
    <source>
        <strain evidence="1 2">DPC 6820</strain>
    </source>
</reference>
<comment type="caution">
    <text evidence="1">The sequence shown here is derived from an EMBL/GenBank/DDBJ whole genome shotgun (WGS) entry which is preliminary data.</text>
</comment>
<evidence type="ECO:0000313" key="2">
    <source>
        <dbReference type="Proteomes" id="UP000018559"/>
    </source>
</evidence>
<sequence length="186" mass="21908">MKVQLIAKDNRKCYNRARMSEFIVELVSGRFVSEWNVYEKHRQADGRIDSQWTNYTVQEMYEIANTESFNYGLPQGAQQVPKFYRKTHAIIDMQHPADPELRRTAVGKNRASQTKFYNHTARDRSQGGHYANVVMCPEDVDFWRQIPTSKRQEVYYQYLDWAAENYAENAQYPGIGAFLIKEAKKY</sequence>